<organism evidence="1 2">
    <name type="scientific">Paenibacillus macquariensis</name>
    <dbReference type="NCBI Taxonomy" id="948756"/>
    <lineage>
        <taxon>Bacteria</taxon>
        <taxon>Bacillati</taxon>
        <taxon>Bacillota</taxon>
        <taxon>Bacilli</taxon>
        <taxon>Bacillales</taxon>
        <taxon>Paenibacillaceae</taxon>
        <taxon>Paenibacillus</taxon>
    </lineage>
</organism>
<protein>
    <recommendedName>
        <fullName evidence="3">Carbohydrate-binding protein</fullName>
    </recommendedName>
</protein>
<comment type="caution">
    <text evidence="1">The sequence shown here is derived from an EMBL/GenBank/DDBJ whole genome shotgun (WGS) entry which is preliminary data.</text>
</comment>
<dbReference type="InterPro" id="IPR008979">
    <property type="entry name" value="Galactose-bd-like_sf"/>
</dbReference>
<accession>A0ABY1JLA4</accession>
<sequence length="265" mass="29551">MSSTLSLSVIGDDGSIKASNSENGQVSLLYTNPYEPGDAIALNSSAQNLYLVIQLEDSMSSEIVYLAGTEFKFVIPFAEKRSSYSPKSFKGNFHLLTARLALSEEIQAYRNLARNVYDQHGNATLFPHASANVETRGEATFAARNAINGNILNYSHGNWPFESWGINQRNDAELTVHFGRIVEIDKLSLVLRADFPHDNYWTNAKLTCSDGSEQIVQLFKTHERQTIALEPKPVEWVKLSELIQSDDPSPFPALTQIEVYGRECS</sequence>
<evidence type="ECO:0000313" key="1">
    <source>
        <dbReference type="EMBL" id="SIQ36059.1"/>
    </source>
</evidence>
<proteinExistence type="predicted"/>
<evidence type="ECO:0000313" key="2">
    <source>
        <dbReference type="Proteomes" id="UP000186666"/>
    </source>
</evidence>
<reference evidence="1 2" key="1">
    <citation type="submission" date="2017-01" db="EMBL/GenBank/DDBJ databases">
        <authorList>
            <person name="Varghese N."/>
            <person name="Submissions S."/>
        </authorList>
    </citation>
    <scope>NUCLEOTIDE SEQUENCE [LARGE SCALE GENOMIC DNA]</scope>
    <source>
        <strain evidence="1 2">ATCC 23464</strain>
    </source>
</reference>
<name>A0ABY1JLA4_9BACL</name>
<dbReference type="EMBL" id="FTNK01000001">
    <property type="protein sequence ID" value="SIQ36059.1"/>
    <property type="molecule type" value="Genomic_DNA"/>
</dbReference>
<dbReference type="Proteomes" id="UP000186666">
    <property type="component" value="Unassembled WGS sequence"/>
</dbReference>
<dbReference type="Gene3D" id="2.60.120.260">
    <property type="entry name" value="Galactose-binding domain-like"/>
    <property type="match status" value="1"/>
</dbReference>
<gene>
    <name evidence="1" type="ORF">SAMN05421578_101398</name>
</gene>
<dbReference type="SUPFAM" id="SSF49785">
    <property type="entry name" value="Galactose-binding domain-like"/>
    <property type="match status" value="1"/>
</dbReference>
<evidence type="ECO:0008006" key="3">
    <source>
        <dbReference type="Google" id="ProtNLM"/>
    </source>
</evidence>
<dbReference type="RefSeq" id="WP_068589716.1">
    <property type="nucleotide sequence ID" value="NZ_FTNK01000001.1"/>
</dbReference>
<keyword evidence="2" id="KW-1185">Reference proteome</keyword>